<accession>A0A3Q9IP83</accession>
<evidence type="ECO:0000313" key="1">
    <source>
        <dbReference type="EMBL" id="AZS30541.1"/>
    </source>
</evidence>
<dbReference type="AlphaFoldDB" id="A0A3Q9IP83"/>
<dbReference type="EMBL" id="CP032819">
    <property type="protein sequence ID" value="AZS30541.1"/>
    <property type="molecule type" value="Genomic_DNA"/>
</dbReference>
<dbReference type="Proteomes" id="UP000270673">
    <property type="component" value="Chromosome"/>
</dbReference>
<name>A0A3Q9IP83_9BACT</name>
<reference evidence="1 2" key="1">
    <citation type="submission" date="2018-10" db="EMBL/GenBank/DDBJ databases">
        <title>Butyricimonas faecalis sp. nov., isolated from human faeces and emended description of the genus Butyricimonas.</title>
        <authorList>
            <person name="Le Roy T."/>
            <person name="Van der Smissen P."/>
            <person name="Paquot A."/>
            <person name="Delzenne N."/>
            <person name="Muccioli G."/>
            <person name="Collet J.-F."/>
            <person name="Cani P.D."/>
        </authorList>
    </citation>
    <scope>NUCLEOTIDE SEQUENCE [LARGE SCALE GENOMIC DNA]</scope>
    <source>
        <strain evidence="1 2">H184</strain>
    </source>
</reference>
<dbReference type="KEGG" id="buy:D8S85_13955"/>
<evidence type="ECO:0000313" key="2">
    <source>
        <dbReference type="Proteomes" id="UP000270673"/>
    </source>
</evidence>
<organism evidence="1 2">
    <name type="scientific">Butyricimonas faecalis</name>
    <dbReference type="NCBI Taxonomy" id="2093856"/>
    <lineage>
        <taxon>Bacteria</taxon>
        <taxon>Pseudomonadati</taxon>
        <taxon>Bacteroidota</taxon>
        <taxon>Bacteroidia</taxon>
        <taxon>Bacteroidales</taxon>
        <taxon>Odoribacteraceae</taxon>
        <taxon>Butyricimonas</taxon>
    </lineage>
</organism>
<gene>
    <name evidence="1" type="ORF">D8S85_13955</name>
</gene>
<protein>
    <submittedName>
        <fullName evidence="1">Uncharacterized protein</fullName>
    </submittedName>
</protein>
<sequence>MLIPILFYQTISVLVKIRILTLLKCMQVFAGKERFVSLASLKEKSLVLSQQEATNNKFMKKN</sequence>
<keyword evidence="2" id="KW-1185">Reference proteome</keyword>
<proteinExistence type="predicted"/>